<dbReference type="CDD" id="cd06259">
    <property type="entry name" value="YdcF-like"/>
    <property type="match status" value="1"/>
</dbReference>
<reference evidence="2 3" key="1">
    <citation type="submission" date="2019-06" db="EMBL/GenBank/DDBJ databases">
        <title>Genome of new Rhodobacteraceae sp. SM1903.</title>
        <authorList>
            <person name="Ren X."/>
        </authorList>
    </citation>
    <scope>NUCLEOTIDE SEQUENCE [LARGE SCALE GENOMIC DNA]</scope>
    <source>
        <strain evidence="2 3">SM1903</strain>
    </source>
</reference>
<dbReference type="PANTHER" id="PTHR30336:SF20">
    <property type="entry name" value="DUF218 DOMAIN-CONTAINING PROTEIN"/>
    <property type="match status" value="1"/>
</dbReference>
<dbReference type="AlphaFoldDB" id="A0A5C5GBF5"/>
<dbReference type="Proteomes" id="UP000314011">
    <property type="component" value="Unassembled WGS sequence"/>
</dbReference>
<dbReference type="InterPro" id="IPR051599">
    <property type="entry name" value="Cell_Envelope_Assoc"/>
</dbReference>
<dbReference type="Pfam" id="PF02698">
    <property type="entry name" value="DUF218"/>
    <property type="match status" value="1"/>
</dbReference>
<sequence>MTVTLILGAAVWADGPSPTLKRRTLHAARLFHDGVASHLVPCGGVGRVGPAEAEVMRDLLISEGVPPDAITPEALSTSTWENIGFACPILDRLRTKDVLIVSDRYHLPRARLAARRFGLRATGAPTPWQGANPKEQLRQSVREVPAIAWYLVRRTDLPVPT</sequence>
<gene>
    <name evidence="2" type="ORF">FHY64_14875</name>
</gene>
<feature type="domain" description="DUF218" evidence="1">
    <location>
        <begin position="4"/>
        <end position="130"/>
    </location>
</feature>
<dbReference type="Gene3D" id="3.40.50.620">
    <property type="entry name" value="HUPs"/>
    <property type="match status" value="1"/>
</dbReference>
<dbReference type="PANTHER" id="PTHR30336">
    <property type="entry name" value="INNER MEMBRANE PROTEIN, PROBABLE PERMEASE"/>
    <property type="match status" value="1"/>
</dbReference>
<dbReference type="OrthoDB" id="9809813at2"/>
<dbReference type="RefSeq" id="WP_140196183.1">
    <property type="nucleotide sequence ID" value="NZ_CP065915.1"/>
</dbReference>
<organism evidence="2 3">
    <name type="scientific">Pelagovum pacificum</name>
    <dbReference type="NCBI Taxonomy" id="2588711"/>
    <lineage>
        <taxon>Bacteria</taxon>
        <taxon>Pseudomonadati</taxon>
        <taxon>Pseudomonadota</taxon>
        <taxon>Alphaproteobacteria</taxon>
        <taxon>Rhodobacterales</taxon>
        <taxon>Paracoccaceae</taxon>
        <taxon>Pelagovum</taxon>
    </lineage>
</organism>
<comment type="caution">
    <text evidence="2">The sequence shown here is derived from an EMBL/GenBank/DDBJ whole genome shotgun (WGS) entry which is preliminary data.</text>
</comment>
<evidence type="ECO:0000259" key="1">
    <source>
        <dbReference type="Pfam" id="PF02698"/>
    </source>
</evidence>
<evidence type="ECO:0000313" key="3">
    <source>
        <dbReference type="Proteomes" id="UP000314011"/>
    </source>
</evidence>
<keyword evidence="3" id="KW-1185">Reference proteome</keyword>
<evidence type="ECO:0000313" key="2">
    <source>
        <dbReference type="EMBL" id="TNY31304.1"/>
    </source>
</evidence>
<accession>A0A5C5GBF5</accession>
<dbReference type="GO" id="GO:0005886">
    <property type="term" value="C:plasma membrane"/>
    <property type="evidence" value="ECO:0007669"/>
    <property type="project" value="TreeGrafter"/>
</dbReference>
<name>A0A5C5GBF5_9RHOB</name>
<proteinExistence type="predicted"/>
<dbReference type="InterPro" id="IPR014729">
    <property type="entry name" value="Rossmann-like_a/b/a_fold"/>
</dbReference>
<dbReference type="EMBL" id="VFFF01000002">
    <property type="protein sequence ID" value="TNY31304.1"/>
    <property type="molecule type" value="Genomic_DNA"/>
</dbReference>
<dbReference type="InterPro" id="IPR003848">
    <property type="entry name" value="DUF218"/>
</dbReference>
<protein>
    <submittedName>
        <fullName evidence="2">YdcF family protein</fullName>
    </submittedName>
</protein>